<accession>A0A5C5UX66</accession>
<keyword evidence="4" id="KW-1185">Reference proteome</keyword>
<evidence type="ECO:0000256" key="2">
    <source>
        <dbReference type="ARBA" id="ARBA00023134"/>
    </source>
</evidence>
<keyword evidence="1" id="KW-0547">Nucleotide-binding</keyword>
<dbReference type="Proteomes" id="UP000316714">
    <property type="component" value="Unassembled WGS sequence"/>
</dbReference>
<keyword evidence="2" id="KW-0342">GTP-binding</keyword>
<comment type="caution">
    <text evidence="3">The sequence shown here is derived from an EMBL/GenBank/DDBJ whole genome shotgun (WGS) entry which is preliminary data.</text>
</comment>
<dbReference type="SUPFAM" id="SSF50465">
    <property type="entry name" value="EF-Tu/eEF-1alpha/eIF2-gamma C-terminal domain"/>
    <property type="match status" value="1"/>
</dbReference>
<dbReference type="AlphaFoldDB" id="A0A5C5UX66"/>
<evidence type="ECO:0000313" key="4">
    <source>
        <dbReference type="Proteomes" id="UP000316714"/>
    </source>
</evidence>
<protein>
    <recommendedName>
        <fullName evidence="5">Elongation factor Tu</fullName>
    </recommendedName>
</protein>
<evidence type="ECO:0000313" key="3">
    <source>
        <dbReference type="EMBL" id="TWT30974.1"/>
    </source>
</evidence>
<evidence type="ECO:0000256" key="1">
    <source>
        <dbReference type="ARBA" id="ARBA00022741"/>
    </source>
</evidence>
<organism evidence="3 4">
    <name type="scientific">Posidoniimonas corsicana</name>
    <dbReference type="NCBI Taxonomy" id="1938618"/>
    <lineage>
        <taxon>Bacteria</taxon>
        <taxon>Pseudomonadati</taxon>
        <taxon>Planctomycetota</taxon>
        <taxon>Planctomycetia</taxon>
        <taxon>Pirellulales</taxon>
        <taxon>Lacipirellulaceae</taxon>
        <taxon>Posidoniimonas</taxon>
    </lineage>
</organism>
<dbReference type="GO" id="GO:0005525">
    <property type="term" value="F:GTP binding"/>
    <property type="evidence" value="ECO:0007669"/>
    <property type="project" value="UniProtKB-KW"/>
</dbReference>
<evidence type="ECO:0008006" key="5">
    <source>
        <dbReference type="Google" id="ProtNLM"/>
    </source>
</evidence>
<proteinExistence type="predicted"/>
<reference evidence="3 4" key="1">
    <citation type="submission" date="2019-02" db="EMBL/GenBank/DDBJ databases">
        <title>Deep-cultivation of Planctomycetes and their phenomic and genomic characterization uncovers novel biology.</title>
        <authorList>
            <person name="Wiegand S."/>
            <person name="Jogler M."/>
            <person name="Boedeker C."/>
            <person name="Pinto D."/>
            <person name="Vollmers J."/>
            <person name="Rivas-Marin E."/>
            <person name="Kohn T."/>
            <person name="Peeters S.H."/>
            <person name="Heuer A."/>
            <person name="Rast P."/>
            <person name="Oberbeckmann S."/>
            <person name="Bunk B."/>
            <person name="Jeske O."/>
            <person name="Meyerdierks A."/>
            <person name="Storesund J.E."/>
            <person name="Kallscheuer N."/>
            <person name="Luecker S."/>
            <person name="Lage O.M."/>
            <person name="Pohl T."/>
            <person name="Merkel B.J."/>
            <person name="Hornburger P."/>
            <person name="Mueller R.-W."/>
            <person name="Bruemmer F."/>
            <person name="Labrenz M."/>
            <person name="Spormann A.M."/>
            <person name="Op Den Camp H."/>
            <person name="Overmann J."/>
            <person name="Amann R."/>
            <person name="Jetten M.S.M."/>
            <person name="Mascher T."/>
            <person name="Medema M.H."/>
            <person name="Devos D.P."/>
            <person name="Kaster A.-K."/>
            <person name="Ovreas L."/>
            <person name="Rohde M."/>
            <person name="Galperin M.Y."/>
            <person name="Jogler C."/>
        </authorList>
    </citation>
    <scope>NUCLEOTIDE SEQUENCE [LARGE SCALE GENOMIC DNA]</scope>
    <source>
        <strain evidence="3 4">KOR34</strain>
    </source>
</reference>
<dbReference type="InterPro" id="IPR009001">
    <property type="entry name" value="Transl_elong_EF1A/Init_IF2_C"/>
</dbReference>
<name>A0A5C5UX66_9BACT</name>
<gene>
    <name evidence="3" type="ORF">KOR34_43470</name>
</gene>
<dbReference type="EMBL" id="SIHJ01000004">
    <property type="protein sequence ID" value="TWT30974.1"/>
    <property type="molecule type" value="Genomic_DNA"/>
</dbReference>
<dbReference type="Gene3D" id="2.40.30.10">
    <property type="entry name" value="Translation factors"/>
    <property type="match status" value="1"/>
</dbReference>
<sequence length="114" mass="12349">MCSKPLVEATVTFLQPEEGGRSHPAFASADYRPHIVLGDAKQRVALVDEHNQILEHYLGVAMHGDGEELTPGVPHKVRLTLMYDGNVDYSGVQPGACFTLREGARIVGYGMVTG</sequence>